<dbReference type="InterPro" id="IPR036390">
    <property type="entry name" value="WH_DNA-bd_sf"/>
</dbReference>
<gene>
    <name evidence="6" type="ORF">B0I31_12654</name>
</gene>
<evidence type="ECO:0000259" key="5">
    <source>
        <dbReference type="Pfam" id="PF08100"/>
    </source>
</evidence>
<dbReference type="EMBL" id="PYAX01000026">
    <property type="protein sequence ID" value="PSL46023.1"/>
    <property type="molecule type" value="Genomic_DNA"/>
</dbReference>
<evidence type="ECO:0000256" key="1">
    <source>
        <dbReference type="ARBA" id="ARBA00022603"/>
    </source>
</evidence>
<dbReference type="RefSeq" id="WP_106620289.1">
    <property type="nucleotide sequence ID" value="NZ_PYAX01000026.1"/>
</dbReference>
<dbReference type="InterPro" id="IPR036388">
    <property type="entry name" value="WH-like_DNA-bd_sf"/>
</dbReference>
<dbReference type="Pfam" id="PF00891">
    <property type="entry name" value="Methyltransf_2"/>
    <property type="match status" value="1"/>
</dbReference>
<dbReference type="Pfam" id="PF08100">
    <property type="entry name" value="Dimerisation"/>
    <property type="match status" value="1"/>
</dbReference>
<dbReference type="Proteomes" id="UP000241118">
    <property type="component" value="Unassembled WGS sequence"/>
</dbReference>
<proteinExistence type="predicted"/>
<dbReference type="GO" id="GO:0046983">
    <property type="term" value="F:protein dimerization activity"/>
    <property type="evidence" value="ECO:0007669"/>
    <property type="project" value="InterPro"/>
</dbReference>
<dbReference type="InterPro" id="IPR001077">
    <property type="entry name" value="COMT_C"/>
</dbReference>
<evidence type="ECO:0000259" key="4">
    <source>
        <dbReference type="Pfam" id="PF00891"/>
    </source>
</evidence>
<feature type="domain" description="O-methyltransferase dimerisation" evidence="5">
    <location>
        <begin position="38"/>
        <end position="102"/>
    </location>
</feature>
<feature type="domain" description="O-methyltransferase C-terminal" evidence="4">
    <location>
        <begin position="128"/>
        <end position="337"/>
    </location>
</feature>
<evidence type="ECO:0000313" key="7">
    <source>
        <dbReference type="Proteomes" id="UP000241118"/>
    </source>
</evidence>
<dbReference type="SUPFAM" id="SSF46785">
    <property type="entry name" value="Winged helix' DNA-binding domain"/>
    <property type="match status" value="1"/>
</dbReference>
<dbReference type="Gene3D" id="1.10.287.1350">
    <property type="match status" value="1"/>
</dbReference>
<evidence type="ECO:0000313" key="6">
    <source>
        <dbReference type="EMBL" id="PSL46023.1"/>
    </source>
</evidence>
<dbReference type="InterPro" id="IPR029063">
    <property type="entry name" value="SAM-dependent_MTases_sf"/>
</dbReference>
<dbReference type="PROSITE" id="PS51683">
    <property type="entry name" value="SAM_OMT_II"/>
    <property type="match status" value="1"/>
</dbReference>
<dbReference type="Gene3D" id="1.10.10.10">
    <property type="entry name" value="Winged helix-like DNA-binding domain superfamily/Winged helix DNA-binding domain"/>
    <property type="match status" value="1"/>
</dbReference>
<dbReference type="GO" id="GO:0008171">
    <property type="term" value="F:O-methyltransferase activity"/>
    <property type="evidence" value="ECO:0007669"/>
    <property type="project" value="InterPro"/>
</dbReference>
<dbReference type="PANTHER" id="PTHR43712">
    <property type="entry name" value="PUTATIVE (AFU_ORTHOLOGUE AFUA_4G14580)-RELATED"/>
    <property type="match status" value="1"/>
</dbReference>
<dbReference type="OrthoDB" id="3804952at2"/>
<keyword evidence="2 6" id="KW-0808">Transferase</keyword>
<dbReference type="GO" id="GO:0032259">
    <property type="term" value="P:methylation"/>
    <property type="evidence" value="ECO:0007669"/>
    <property type="project" value="UniProtKB-KW"/>
</dbReference>
<protein>
    <submittedName>
        <fullName evidence="6">O-methyltransferase</fullName>
    </submittedName>
</protein>
<organism evidence="6 7">
    <name type="scientific">Saccharothrix carnea</name>
    <dbReference type="NCBI Taxonomy" id="1280637"/>
    <lineage>
        <taxon>Bacteria</taxon>
        <taxon>Bacillati</taxon>
        <taxon>Actinomycetota</taxon>
        <taxon>Actinomycetes</taxon>
        <taxon>Pseudonocardiales</taxon>
        <taxon>Pseudonocardiaceae</taxon>
        <taxon>Saccharothrix</taxon>
    </lineage>
</organism>
<sequence>MHGAQFVADDGNAPVLPAAARGDARELVFHLAAVKWSIGTLRAVVELGIPDLLADGPGTAGELAALAGVDASRLRRVLSAAATAGVLVEDGAGRFSLTPAADGLRTGGPGGFRDVFLFLTDPMMWRPYEDVAHAVRTGEPAFDHLFGEPFYEHLRRDPVASDLFDRAMVQNDGPETYDLFDDLDARRYRRIADVGGGRGSFLAGLLRRHPGVTGAVCDHPLAIAGAADEFARCGVADRAEAIETDFFEKVPPGFDAYLVKRSLQNWEDLDAVRVLARVREAIGDDRDARLWIVNHLLTRSGVPDLGKLSDIEMMAILGGRERGWADWTRLGAEAGFAPVGEPGAGRVTLLTFRPI</sequence>
<keyword evidence="7" id="KW-1185">Reference proteome</keyword>
<dbReference type="SUPFAM" id="SSF53335">
    <property type="entry name" value="S-adenosyl-L-methionine-dependent methyltransferases"/>
    <property type="match status" value="1"/>
</dbReference>
<accession>A0A2P8HIH5</accession>
<dbReference type="InterPro" id="IPR016461">
    <property type="entry name" value="COMT-like"/>
</dbReference>
<keyword evidence="1 6" id="KW-0489">Methyltransferase</keyword>
<name>A0A2P8HIH5_SACCR</name>
<dbReference type="InterPro" id="IPR012967">
    <property type="entry name" value="COMT_dimerisation"/>
</dbReference>
<dbReference type="PIRSF" id="PIRSF005739">
    <property type="entry name" value="O-mtase"/>
    <property type="match status" value="1"/>
</dbReference>
<keyword evidence="3" id="KW-0949">S-adenosyl-L-methionine</keyword>
<dbReference type="Gene3D" id="3.40.50.150">
    <property type="entry name" value="Vaccinia Virus protein VP39"/>
    <property type="match status" value="1"/>
</dbReference>
<evidence type="ECO:0000256" key="3">
    <source>
        <dbReference type="ARBA" id="ARBA00022691"/>
    </source>
</evidence>
<dbReference type="PANTHER" id="PTHR43712:SF2">
    <property type="entry name" value="O-METHYLTRANSFERASE CICE"/>
    <property type="match status" value="1"/>
</dbReference>
<reference evidence="6 7" key="1">
    <citation type="submission" date="2018-03" db="EMBL/GenBank/DDBJ databases">
        <title>Genomic Encyclopedia of Type Strains, Phase III (KMG-III): the genomes of soil and plant-associated and newly described type strains.</title>
        <authorList>
            <person name="Whitman W."/>
        </authorList>
    </citation>
    <scope>NUCLEOTIDE SEQUENCE [LARGE SCALE GENOMIC DNA]</scope>
    <source>
        <strain evidence="6 7">CGMCC 4.7097</strain>
    </source>
</reference>
<dbReference type="AlphaFoldDB" id="A0A2P8HIH5"/>
<comment type="caution">
    <text evidence="6">The sequence shown here is derived from an EMBL/GenBank/DDBJ whole genome shotgun (WGS) entry which is preliminary data.</text>
</comment>
<evidence type="ECO:0000256" key="2">
    <source>
        <dbReference type="ARBA" id="ARBA00022679"/>
    </source>
</evidence>